<dbReference type="Gene3D" id="3.90.1340.10">
    <property type="entry name" value="Phage tail collar domain"/>
    <property type="match status" value="1"/>
</dbReference>
<dbReference type="AlphaFoldDB" id="A0A554VFP1"/>
<feature type="compositionally biased region" description="Low complexity" evidence="1">
    <location>
        <begin position="197"/>
        <end position="223"/>
    </location>
</feature>
<dbReference type="EMBL" id="VLNR01000050">
    <property type="protein sequence ID" value="TSE06051.1"/>
    <property type="molecule type" value="Genomic_DNA"/>
</dbReference>
<proteinExistence type="predicted"/>
<reference evidence="2 3" key="1">
    <citation type="submission" date="2019-07" db="EMBL/GenBank/DDBJ databases">
        <title>The draft genome sequence of Aquimarina algiphila M91.</title>
        <authorList>
            <person name="Meng X."/>
        </authorList>
    </citation>
    <scope>NUCLEOTIDE SEQUENCE [LARGE SCALE GENOMIC DNA]</scope>
    <source>
        <strain evidence="2 3">M91</strain>
    </source>
</reference>
<dbReference type="OrthoDB" id="9113831at2"/>
<evidence type="ECO:0000256" key="1">
    <source>
        <dbReference type="SAM" id="MobiDB-lite"/>
    </source>
</evidence>
<protein>
    <submittedName>
        <fullName evidence="2">Uncharacterized protein</fullName>
    </submittedName>
</protein>
<evidence type="ECO:0000313" key="2">
    <source>
        <dbReference type="EMBL" id="TSE06051.1"/>
    </source>
</evidence>
<accession>A0A554VFP1</accession>
<keyword evidence="3" id="KW-1185">Reference proteome</keyword>
<name>A0A554VFP1_9FLAO</name>
<feature type="region of interest" description="Disordered" evidence="1">
    <location>
        <begin position="193"/>
        <end position="223"/>
    </location>
</feature>
<dbReference type="Proteomes" id="UP000318833">
    <property type="component" value="Unassembled WGS sequence"/>
</dbReference>
<evidence type="ECO:0000313" key="3">
    <source>
        <dbReference type="Proteomes" id="UP000318833"/>
    </source>
</evidence>
<dbReference type="SUPFAM" id="SSF88874">
    <property type="entry name" value="Receptor-binding domain of short tail fibre protein gp12"/>
    <property type="match status" value="1"/>
</dbReference>
<sequence length="301" mass="32095">MDRVELYSGGFPVTTTTFNFLQEAYGKAISALTALGGETFILEGVQVVGDNITDGTIVYNGEYLPFSGGTFNETVSIYEDVQEVAYNQDNDNDGNLDLKRAYVKRYAKCGTDGIESFNFDLLKSFTPLTGLSMPIGSIMMWSGSVASIPKGWALCDGANGTPDLRNRFIVGAGSSYNVGAKGGADQVTLTQSQMPSHNHTGNTNNAGNHRHTGSTYSGGSHSHSVPNENGVNGGSGVHFRIEGRNRARQSGTVAGSHSHTLNMSYAGNHNHAFTTNSKGGNAAHENRPPYYGLAFIMFKGL</sequence>
<dbReference type="CDD" id="cd22641">
    <property type="entry name" value="C24-like"/>
    <property type="match status" value="1"/>
</dbReference>
<gene>
    <name evidence="2" type="ORF">FOF46_20590</name>
</gene>
<dbReference type="InterPro" id="IPR037053">
    <property type="entry name" value="Phage_tail_collar_dom_sf"/>
</dbReference>
<organism evidence="2 3">
    <name type="scientific">Aquimarina algiphila</name>
    <dbReference type="NCBI Taxonomy" id="2047982"/>
    <lineage>
        <taxon>Bacteria</taxon>
        <taxon>Pseudomonadati</taxon>
        <taxon>Bacteroidota</taxon>
        <taxon>Flavobacteriia</taxon>
        <taxon>Flavobacteriales</taxon>
        <taxon>Flavobacteriaceae</taxon>
        <taxon>Aquimarina</taxon>
    </lineage>
</organism>
<dbReference type="RefSeq" id="WP_143917742.1">
    <property type="nucleotide sequence ID" value="NZ_CANMIK010000053.1"/>
</dbReference>
<comment type="caution">
    <text evidence="2">The sequence shown here is derived from an EMBL/GenBank/DDBJ whole genome shotgun (WGS) entry which is preliminary data.</text>
</comment>